<dbReference type="PANTHER" id="PTHR43825">
    <property type="entry name" value="PYRUVATE DEHYDROGENASE E1 COMPONENT"/>
    <property type="match status" value="1"/>
</dbReference>
<dbReference type="PANTHER" id="PTHR43825:SF1">
    <property type="entry name" value="TRANSKETOLASE-LIKE PYRIMIDINE-BINDING DOMAIN-CONTAINING PROTEIN"/>
    <property type="match status" value="1"/>
</dbReference>
<dbReference type="SMART" id="SM00861">
    <property type="entry name" value="Transket_pyr"/>
    <property type="match status" value="1"/>
</dbReference>
<accession>A0ABT1SP63</accession>
<dbReference type="InterPro" id="IPR005475">
    <property type="entry name" value="Transketolase-like_Pyr-bd"/>
</dbReference>
<dbReference type="CDD" id="cd07033">
    <property type="entry name" value="TPP_PYR_DXS_TK_like"/>
    <property type="match status" value="1"/>
</dbReference>
<evidence type="ECO:0000259" key="4">
    <source>
        <dbReference type="SMART" id="SM00861"/>
    </source>
</evidence>
<evidence type="ECO:0000313" key="5">
    <source>
        <dbReference type="EMBL" id="MCQ5341648.1"/>
    </source>
</evidence>
<dbReference type="Gene3D" id="3.40.50.970">
    <property type="match status" value="1"/>
</dbReference>
<dbReference type="InterPro" id="IPR029061">
    <property type="entry name" value="THDP-binding"/>
</dbReference>
<keyword evidence="2" id="KW-0808">Transferase</keyword>
<reference evidence="5 6" key="1">
    <citation type="submission" date="2022-06" db="EMBL/GenBank/DDBJ databases">
        <title>Isolation of gut microbiota from human fecal samples.</title>
        <authorList>
            <person name="Pamer E.G."/>
            <person name="Barat B."/>
            <person name="Waligurski E."/>
            <person name="Medina S."/>
            <person name="Paddock L."/>
            <person name="Mostad J."/>
        </authorList>
    </citation>
    <scope>NUCLEOTIDE SEQUENCE [LARGE SCALE GENOMIC DNA]</scope>
    <source>
        <strain evidence="5 6">DFI.1.1</strain>
    </source>
</reference>
<dbReference type="Proteomes" id="UP001206692">
    <property type="component" value="Unassembled WGS sequence"/>
</dbReference>
<dbReference type="Gene3D" id="3.40.50.920">
    <property type="match status" value="1"/>
</dbReference>
<dbReference type="Pfam" id="PF02780">
    <property type="entry name" value="Transketolase_C"/>
    <property type="match status" value="1"/>
</dbReference>
<dbReference type="RefSeq" id="WP_062412758.1">
    <property type="nucleotide sequence ID" value="NZ_JAJCIO010000001.1"/>
</dbReference>
<dbReference type="InterPro" id="IPR051157">
    <property type="entry name" value="PDH/Transketolase"/>
</dbReference>
<evidence type="ECO:0000256" key="1">
    <source>
        <dbReference type="ARBA" id="ARBA00001964"/>
    </source>
</evidence>
<dbReference type="PROSITE" id="PS00802">
    <property type="entry name" value="TRANSKETOLASE_2"/>
    <property type="match status" value="1"/>
</dbReference>
<evidence type="ECO:0000256" key="2">
    <source>
        <dbReference type="ARBA" id="ARBA00022679"/>
    </source>
</evidence>
<comment type="caution">
    <text evidence="5">The sequence shown here is derived from an EMBL/GenBank/DDBJ whole genome shotgun (WGS) entry which is preliminary data.</text>
</comment>
<name>A0ABT1SP63_9FIRM</name>
<dbReference type="SUPFAM" id="SSF52922">
    <property type="entry name" value="TK C-terminal domain-like"/>
    <property type="match status" value="1"/>
</dbReference>
<gene>
    <name evidence="5" type="ORF">NE675_01165</name>
</gene>
<sequence length="311" mass="33783">MNRVPMRDGYGKALLELCRLHDDVMVLDADVAKSTRTEWIRKEFPDKYINVGISEQDLVGTAAGLSLTGFVPFVSTYGVFLTGRGWGQIRNTVCYNKLNVKLGGAHAGISVGPDGATHQALEDIALMRVIPNMTVITPCDWWETYKATLAVYDIKGPSYVRFGRNPAPVITSEDTPFDLYKAAIFRDGRDVTLFANGLMVHEALVAAEALEKEGISARVVNVRIVKPLDLDTICTCAAETGAAVVCEEHQIMGGLGGAICEALALHHPIPVELVGIQDRFGESGKPDDLLKAYNLSAEDVIAAAHKVMKRK</sequence>
<organism evidence="5 6">
    <name type="scientific">Megasphaera massiliensis</name>
    <dbReference type="NCBI Taxonomy" id="1232428"/>
    <lineage>
        <taxon>Bacteria</taxon>
        <taxon>Bacillati</taxon>
        <taxon>Bacillota</taxon>
        <taxon>Negativicutes</taxon>
        <taxon>Veillonellales</taxon>
        <taxon>Veillonellaceae</taxon>
        <taxon>Megasphaera</taxon>
    </lineage>
</organism>
<dbReference type="InterPro" id="IPR009014">
    <property type="entry name" value="Transketo_C/PFOR_II"/>
</dbReference>
<evidence type="ECO:0000256" key="3">
    <source>
        <dbReference type="ARBA" id="ARBA00023052"/>
    </source>
</evidence>
<dbReference type="InterPro" id="IPR033248">
    <property type="entry name" value="Transketolase_C"/>
</dbReference>
<proteinExistence type="predicted"/>
<dbReference type="SUPFAM" id="SSF52518">
    <property type="entry name" value="Thiamin diphosphate-binding fold (THDP-binding)"/>
    <property type="match status" value="1"/>
</dbReference>
<dbReference type="EMBL" id="JANGEW010000001">
    <property type="protein sequence ID" value="MCQ5341648.1"/>
    <property type="molecule type" value="Genomic_DNA"/>
</dbReference>
<comment type="cofactor">
    <cofactor evidence="1">
        <name>thiamine diphosphate</name>
        <dbReference type="ChEBI" id="CHEBI:58937"/>
    </cofactor>
</comment>
<feature type="domain" description="Transketolase-like pyrimidine-binding" evidence="4">
    <location>
        <begin position="4"/>
        <end position="169"/>
    </location>
</feature>
<dbReference type="Pfam" id="PF02779">
    <property type="entry name" value="Transket_pyr"/>
    <property type="match status" value="1"/>
</dbReference>
<protein>
    <submittedName>
        <fullName evidence="5">Transketolase family protein</fullName>
    </submittedName>
</protein>
<dbReference type="InterPro" id="IPR020826">
    <property type="entry name" value="Transketolase_BS"/>
</dbReference>
<keyword evidence="3" id="KW-0786">Thiamine pyrophosphate</keyword>
<keyword evidence="6" id="KW-1185">Reference proteome</keyword>
<evidence type="ECO:0000313" key="6">
    <source>
        <dbReference type="Proteomes" id="UP001206692"/>
    </source>
</evidence>